<feature type="domain" description="Flagellar hook-associated protein FlgK helical" evidence="9">
    <location>
        <begin position="102"/>
        <end position="352"/>
    </location>
</feature>
<evidence type="ECO:0000256" key="4">
    <source>
        <dbReference type="ARBA" id="ARBA00016244"/>
    </source>
</evidence>
<evidence type="ECO:0000256" key="1">
    <source>
        <dbReference type="ARBA" id="ARBA00004365"/>
    </source>
</evidence>
<dbReference type="PANTHER" id="PTHR30033:SF1">
    <property type="entry name" value="FLAGELLAR HOOK-ASSOCIATED PROTEIN 1"/>
    <property type="match status" value="1"/>
</dbReference>
<dbReference type="InterPro" id="IPR010930">
    <property type="entry name" value="Flg_bb/hook_C_dom"/>
</dbReference>
<dbReference type="PANTHER" id="PTHR30033">
    <property type="entry name" value="FLAGELLAR HOOK-ASSOCIATED PROTEIN 1"/>
    <property type="match status" value="1"/>
</dbReference>
<keyword evidence="10" id="KW-0282">Flagellum</keyword>
<dbReference type="Pfam" id="PF06429">
    <property type="entry name" value="Flg_bbr_C"/>
    <property type="match status" value="1"/>
</dbReference>
<dbReference type="EMBL" id="JAGSND010000003">
    <property type="protein sequence ID" value="MBR0597522.1"/>
    <property type="molecule type" value="Genomic_DNA"/>
</dbReference>
<dbReference type="Proteomes" id="UP000675664">
    <property type="component" value="Unassembled WGS sequence"/>
</dbReference>
<dbReference type="GO" id="GO:0009424">
    <property type="term" value="C:bacterial-type flagellum hook"/>
    <property type="evidence" value="ECO:0007669"/>
    <property type="project" value="InterPro"/>
</dbReference>
<sequence>MRSTFLAFHTASRAMAASQANIDVTGNNISNVNTDGYTRQRVDLNSISLSGKQKYAVSGSRANVGIGVEVSNISQIRDPFLDARFRKQNAENGKYDTLLSGLSDLELVFDEIDVNGLQSELSSFINQLQTFSQTPTSKDIAMVVRTAAQKVTEILNVFAKQTQEVKDQQVFDLKNVVVDNSFNTTVKAIAELNTQIREELIHGNTPNELYDKRNTLIDNLSNMANIKVITTPEKVSENLTIENLSISIYDPATSTSIGVVKNGLYNTLSVNESGANVKIEINSCFGDFSDNDITQYISGGSIKGYLDLINGNGAYANTAAGENGFRGAMYYKNTMDTFAANFAQLMNDLNTDASGTVKPLFKATDGSGSITAGNIAISDEWLADSTFITTTLSTSTVETGSADNILRMISALKSDMKFYRNASDPLSQVMFEGTMAEYLTGFTGELALDIELNKNFSDTANSVLNNLYTSRESISGVNMDEEGINLMAYQKSYNAAARYFTVLDEAVDTIINNMGIVGR</sequence>
<evidence type="ECO:0000256" key="3">
    <source>
        <dbReference type="ARBA" id="ARBA00009677"/>
    </source>
</evidence>
<dbReference type="InterPro" id="IPR053927">
    <property type="entry name" value="FlgK_helical"/>
</dbReference>
<dbReference type="GO" id="GO:0044780">
    <property type="term" value="P:bacterial-type flagellum assembly"/>
    <property type="evidence" value="ECO:0007669"/>
    <property type="project" value="InterPro"/>
</dbReference>
<evidence type="ECO:0000256" key="2">
    <source>
        <dbReference type="ARBA" id="ARBA00004613"/>
    </source>
</evidence>
<comment type="caution">
    <text evidence="10">The sequence shown here is derived from an EMBL/GenBank/DDBJ whole genome shotgun (WGS) entry which is preliminary data.</text>
</comment>
<keyword evidence="11" id="KW-1185">Reference proteome</keyword>
<dbReference type="GO" id="GO:0005576">
    <property type="term" value="C:extracellular region"/>
    <property type="evidence" value="ECO:0007669"/>
    <property type="project" value="UniProtKB-SubCell"/>
</dbReference>
<dbReference type="InterPro" id="IPR002371">
    <property type="entry name" value="FlgK"/>
</dbReference>
<reference evidence="10" key="2">
    <citation type="submission" date="2021-04" db="EMBL/GenBank/DDBJ databases">
        <authorList>
            <person name="Liu J."/>
        </authorList>
    </citation>
    <scope>NUCLEOTIDE SEQUENCE</scope>
    <source>
        <strain evidence="10">BAD-6</strain>
    </source>
</reference>
<dbReference type="Pfam" id="PF00460">
    <property type="entry name" value="Flg_bb_rod"/>
    <property type="match status" value="1"/>
</dbReference>
<evidence type="ECO:0000259" key="8">
    <source>
        <dbReference type="Pfam" id="PF06429"/>
    </source>
</evidence>
<comment type="similarity">
    <text evidence="3">Belongs to the flagella basal body rod proteins family.</text>
</comment>
<evidence type="ECO:0000313" key="10">
    <source>
        <dbReference type="EMBL" id="MBR0597522.1"/>
    </source>
</evidence>
<protein>
    <recommendedName>
        <fullName evidence="4">Flagellar hook-associated protein 1</fullName>
    </recommendedName>
</protein>
<accession>A0A8J7VYN6</accession>
<dbReference type="InterPro" id="IPR019776">
    <property type="entry name" value="Flagellar_basal_body_rod_CS"/>
</dbReference>
<evidence type="ECO:0000259" key="9">
    <source>
        <dbReference type="Pfam" id="PF22638"/>
    </source>
</evidence>
<name>A0A8J7VYN6_9FIRM</name>
<keyword evidence="10" id="KW-0969">Cilium</keyword>
<dbReference type="NCBIfam" id="TIGR02492">
    <property type="entry name" value="flgK_ends"/>
    <property type="match status" value="1"/>
</dbReference>
<proteinExistence type="inferred from homology"/>
<dbReference type="SUPFAM" id="SSF64518">
    <property type="entry name" value="Phase 1 flagellin"/>
    <property type="match status" value="1"/>
</dbReference>
<reference evidence="10" key="1">
    <citation type="submission" date="2021-04" db="EMBL/GenBank/DDBJ databases">
        <title>Sinoanaerobacter chloroacetimidivorans sp. nov., an obligate anaerobic bacterium isolated from anaerobic sludge.</title>
        <authorList>
            <person name="Bao Y."/>
        </authorList>
    </citation>
    <scope>NUCLEOTIDE SEQUENCE</scope>
    <source>
        <strain evidence="10">BAD-6</strain>
    </source>
</reference>
<keyword evidence="6" id="KW-0975">Bacterial flagellum</keyword>
<dbReference type="PROSITE" id="PS00588">
    <property type="entry name" value="FLAGELLA_BB_ROD"/>
    <property type="match status" value="1"/>
</dbReference>
<feature type="domain" description="Flagellar basal-body/hook protein C-terminal" evidence="8">
    <location>
        <begin position="474"/>
        <end position="512"/>
    </location>
</feature>
<evidence type="ECO:0000256" key="6">
    <source>
        <dbReference type="ARBA" id="ARBA00023143"/>
    </source>
</evidence>
<organism evidence="10 11">
    <name type="scientific">Sinanaerobacter chloroacetimidivorans</name>
    <dbReference type="NCBI Taxonomy" id="2818044"/>
    <lineage>
        <taxon>Bacteria</taxon>
        <taxon>Bacillati</taxon>
        <taxon>Bacillota</taxon>
        <taxon>Clostridia</taxon>
        <taxon>Peptostreptococcales</taxon>
        <taxon>Anaerovoracaceae</taxon>
        <taxon>Sinanaerobacter</taxon>
    </lineage>
</organism>
<feature type="domain" description="Flagellar basal body rod protein N-terminal" evidence="7">
    <location>
        <begin position="10"/>
        <end position="38"/>
    </location>
</feature>
<evidence type="ECO:0000256" key="5">
    <source>
        <dbReference type="ARBA" id="ARBA00022525"/>
    </source>
</evidence>
<dbReference type="GO" id="GO:0005198">
    <property type="term" value="F:structural molecule activity"/>
    <property type="evidence" value="ECO:0007669"/>
    <property type="project" value="InterPro"/>
</dbReference>
<evidence type="ECO:0000313" key="11">
    <source>
        <dbReference type="Proteomes" id="UP000675664"/>
    </source>
</evidence>
<evidence type="ECO:0000259" key="7">
    <source>
        <dbReference type="Pfam" id="PF00460"/>
    </source>
</evidence>
<gene>
    <name evidence="10" type="primary">flgK</name>
    <name evidence="10" type="ORF">KCX82_06545</name>
</gene>
<comment type="subcellular location">
    <subcellularLocation>
        <location evidence="1">Bacterial flagellum</location>
    </subcellularLocation>
    <subcellularLocation>
        <location evidence="2">Secreted</location>
    </subcellularLocation>
</comment>
<keyword evidence="5" id="KW-0964">Secreted</keyword>
<dbReference type="InterPro" id="IPR001444">
    <property type="entry name" value="Flag_bb_rod_N"/>
</dbReference>
<dbReference type="RefSeq" id="WP_227017653.1">
    <property type="nucleotide sequence ID" value="NZ_JAGSND010000003.1"/>
</dbReference>
<keyword evidence="10" id="KW-0966">Cell projection</keyword>
<dbReference type="Pfam" id="PF22638">
    <property type="entry name" value="FlgK_D1"/>
    <property type="match status" value="1"/>
</dbReference>
<dbReference type="AlphaFoldDB" id="A0A8J7VYN6"/>